<evidence type="ECO:0000313" key="1">
    <source>
        <dbReference type="EMBL" id="ELP33078.1"/>
    </source>
</evidence>
<organism evidence="1 2">
    <name type="scientific">Rhodopirellula baltica SWK14</name>
    <dbReference type="NCBI Taxonomy" id="993516"/>
    <lineage>
        <taxon>Bacteria</taxon>
        <taxon>Pseudomonadati</taxon>
        <taxon>Planctomycetota</taxon>
        <taxon>Planctomycetia</taxon>
        <taxon>Pirellulales</taxon>
        <taxon>Pirellulaceae</taxon>
        <taxon>Rhodopirellula</taxon>
    </lineage>
</organism>
<protein>
    <submittedName>
        <fullName evidence="1">Uncharacterized protein</fullName>
    </submittedName>
</protein>
<dbReference type="EMBL" id="AMWG01000075">
    <property type="protein sequence ID" value="ELP33078.1"/>
    <property type="molecule type" value="Genomic_DNA"/>
</dbReference>
<proteinExistence type="predicted"/>
<evidence type="ECO:0000313" key="2">
    <source>
        <dbReference type="Proteomes" id="UP000010959"/>
    </source>
</evidence>
<dbReference type="Proteomes" id="UP000010959">
    <property type="component" value="Unassembled WGS sequence"/>
</dbReference>
<gene>
    <name evidence="1" type="ORF">RBSWK_02924</name>
</gene>
<dbReference type="AlphaFoldDB" id="L7CGE7"/>
<comment type="caution">
    <text evidence="1">The sequence shown here is derived from an EMBL/GenBank/DDBJ whole genome shotgun (WGS) entry which is preliminary data.</text>
</comment>
<accession>L7CGE7</accession>
<sequence>MSVGWFVLIVLAIIAQGRCHTSSPTFRTNEVFNVCSLVADTHRSAFRVFVDGCQREFEFCIWQLMQKQRSISGRIQRSDHRETPRMMRPLANVFRLECVARIMLA</sequence>
<reference evidence="1 2" key="1">
    <citation type="journal article" date="2013" name="Mar. Genomics">
        <title>Expression of sulfatases in Rhodopirellula baltica and the diversity of sulfatases in the genus Rhodopirellula.</title>
        <authorList>
            <person name="Wegner C.E."/>
            <person name="Richter-Heitmann T."/>
            <person name="Klindworth A."/>
            <person name="Klockow C."/>
            <person name="Richter M."/>
            <person name="Achstetter T."/>
            <person name="Glockner F.O."/>
            <person name="Harder J."/>
        </authorList>
    </citation>
    <scope>NUCLEOTIDE SEQUENCE [LARGE SCALE GENOMIC DNA]</scope>
    <source>
        <strain evidence="1 2">SWK14</strain>
    </source>
</reference>
<name>L7CGE7_RHOBT</name>
<dbReference type="PATRIC" id="fig|993516.3.peg.3112"/>